<reference evidence="1" key="1">
    <citation type="journal article" date="2021" name="Mol. Plant Microbe Interact.">
        <title>Complete Genome Sequence of the Plant-Pathogenic Fungus Colletotrichum lupini.</title>
        <authorList>
            <person name="Baroncelli R."/>
            <person name="Pensec F."/>
            <person name="Da Lio D."/>
            <person name="Boufleur T."/>
            <person name="Vicente I."/>
            <person name="Sarrocco S."/>
            <person name="Picot A."/>
            <person name="Baraldi E."/>
            <person name="Sukno S."/>
            <person name="Thon M."/>
            <person name="Le Floch G."/>
        </authorList>
    </citation>
    <scope>NUCLEOTIDE SEQUENCE</scope>
    <source>
        <strain evidence="1">IMI 504893</strain>
    </source>
</reference>
<proteinExistence type="predicted"/>
<keyword evidence="2" id="KW-1185">Reference proteome</keyword>
<dbReference type="GeneID" id="73346381"/>
<protein>
    <submittedName>
        <fullName evidence="1">Uncharacterized protein</fullName>
    </submittedName>
</protein>
<evidence type="ECO:0000313" key="2">
    <source>
        <dbReference type="Proteomes" id="UP000830671"/>
    </source>
</evidence>
<organism evidence="1 2">
    <name type="scientific">Colletotrichum lupini</name>
    <dbReference type="NCBI Taxonomy" id="145971"/>
    <lineage>
        <taxon>Eukaryota</taxon>
        <taxon>Fungi</taxon>
        <taxon>Dikarya</taxon>
        <taxon>Ascomycota</taxon>
        <taxon>Pezizomycotina</taxon>
        <taxon>Sordariomycetes</taxon>
        <taxon>Hypocreomycetidae</taxon>
        <taxon>Glomerellales</taxon>
        <taxon>Glomerellaceae</taxon>
        <taxon>Colletotrichum</taxon>
        <taxon>Colletotrichum acutatum species complex</taxon>
    </lineage>
</organism>
<dbReference type="EMBL" id="CP019478">
    <property type="protein sequence ID" value="UQC86905.1"/>
    <property type="molecule type" value="Genomic_DNA"/>
</dbReference>
<accession>A0A9Q8T170</accession>
<name>A0A9Q8T170_9PEZI</name>
<dbReference type="KEGG" id="clup:CLUP02_12407"/>
<dbReference type="AlphaFoldDB" id="A0A9Q8T170"/>
<dbReference type="RefSeq" id="XP_049148516.1">
    <property type="nucleotide sequence ID" value="XM_049291371.1"/>
</dbReference>
<gene>
    <name evidence="1" type="ORF">CLUP02_12407</name>
</gene>
<dbReference type="Proteomes" id="UP000830671">
    <property type="component" value="Chromosome 6"/>
</dbReference>
<evidence type="ECO:0000313" key="1">
    <source>
        <dbReference type="EMBL" id="UQC86905.1"/>
    </source>
</evidence>
<sequence>MVHDATPYIKRGAFNIEGEEYNRQITFPIFCPYCHNLTNNYSIASIQSWLIVFASKLGEKFPVRTPPMTFTSAVTANASGTLCHLFPSFSVCPHIRTFIGEGRAVPPLPAQVTQPGQDHLLSKYNRWAQRAVQVRNPGPEAGVLSGSSP</sequence>